<dbReference type="SUPFAM" id="SSF52540">
    <property type="entry name" value="P-loop containing nucleoside triphosphate hydrolases"/>
    <property type="match status" value="1"/>
</dbReference>
<evidence type="ECO:0000256" key="1">
    <source>
        <dbReference type="SAM" id="MobiDB-lite"/>
    </source>
</evidence>
<sequence>MTTSTVPPTPGQQKPNPYLNPEHLPSRREAPAEQPAVKRASGARWFLASIFGRHEKTEQKPGEQRSRRAGRVGTDNAAVTGIKHAAKRTQQLLGYQAMLPSGVAWLGADEWSLTLRISDINYLAAEQSKQEAVVDRWARFLNSFGAGTRLEITVINRILDEADVAQLVQKPRVGDGWDEWRDDFNRIVRGKLASASRNTVTEKLLTITVQEPDREKAEATLIRLGHETAAQLAALEEGCRADILARSERLEVLAHLLRPHELFTFDEATFEPNKRLATADYVAPWAVETADAKGPLVLHNGSGDTYHTILWVRDYPVWLSDRLISELADIKCNLTVSLHLEPYDQADGMNLVQRQIAELEMQTIAEQKKAQKQGYSEDLIPHKLQEATTEAKDLRSELESSNQKVFSTVMVIGVSGQTREELDQNVKRALTVIRKQSCVAEVAAFMQHDALTTELPIGVRRVPMRRTLTTASAAIIVPFTTQELFVPGGNWYGVNAQSSNAVVADRTKTTNGNGFILGTSGSGKSVFGKMEIANVFLSRPDDDIIVIDPEREYEPVISAFNGSTIRVDTGSHDRVNPMDIELEAAGNVDDPITTKAQFVLSMVNVLIGGHDGLSAKQRSLVDRAAGTLYRRYAAEGGQMPTLVELRDALAATGDPDGTELATALEIYTTGSLGAFAQRTNVDVHNRLISYDISSLGSELRTFGMLVILDQIWNRVVRNRALGKRTWLYIDEFHLLFSNPFSAEYFRSLYKRARKWGLVPTGITQNIEELLSSEDARLMLANSDFLMLLGQNATDADALCSLLHFSQEQRRYFTNVPQGHGLMKSGNAVIPIDGRIPTDSKLYALFSTTFGEGN</sequence>
<accession>A0A923IZX1</accession>
<keyword evidence="3" id="KW-1185">Reference proteome</keyword>
<dbReference type="InterPro" id="IPR027417">
    <property type="entry name" value="P-loop_NTPase"/>
</dbReference>
<evidence type="ECO:0000313" key="3">
    <source>
        <dbReference type="Proteomes" id="UP000617426"/>
    </source>
</evidence>
<feature type="compositionally biased region" description="Basic and acidic residues" evidence="1">
    <location>
        <begin position="54"/>
        <end position="66"/>
    </location>
</feature>
<dbReference type="InterPro" id="IPR051162">
    <property type="entry name" value="T4SS_component"/>
</dbReference>
<proteinExistence type="predicted"/>
<dbReference type="PANTHER" id="PTHR30121:SF6">
    <property type="entry name" value="SLR6007 PROTEIN"/>
    <property type="match status" value="1"/>
</dbReference>
<evidence type="ECO:0008006" key="4">
    <source>
        <dbReference type="Google" id="ProtNLM"/>
    </source>
</evidence>
<dbReference type="CDD" id="cd01127">
    <property type="entry name" value="TrwB_TraG_TraD_VirD4"/>
    <property type="match status" value="1"/>
</dbReference>
<feature type="region of interest" description="Disordered" evidence="1">
    <location>
        <begin position="54"/>
        <end position="75"/>
    </location>
</feature>
<feature type="compositionally biased region" description="Polar residues" evidence="1">
    <location>
        <begin position="1"/>
        <end position="15"/>
    </location>
</feature>
<organism evidence="2 3">
    <name type="scientific">Schaalia hyovaginalis</name>
    <dbReference type="NCBI Taxonomy" id="29316"/>
    <lineage>
        <taxon>Bacteria</taxon>
        <taxon>Bacillati</taxon>
        <taxon>Actinomycetota</taxon>
        <taxon>Actinomycetes</taxon>
        <taxon>Actinomycetales</taxon>
        <taxon>Actinomycetaceae</taxon>
        <taxon>Schaalia</taxon>
    </lineage>
</organism>
<dbReference type="EMBL" id="JACHMK010000002">
    <property type="protein sequence ID" value="MBB6335781.1"/>
    <property type="molecule type" value="Genomic_DNA"/>
</dbReference>
<reference evidence="2" key="1">
    <citation type="submission" date="2020-08" db="EMBL/GenBank/DDBJ databases">
        <title>Sequencing the genomes of 1000 actinobacteria strains.</title>
        <authorList>
            <person name="Klenk H.-P."/>
        </authorList>
    </citation>
    <scope>NUCLEOTIDE SEQUENCE</scope>
    <source>
        <strain evidence="2">DSM 10695</strain>
    </source>
</reference>
<dbReference type="PANTHER" id="PTHR30121">
    <property type="entry name" value="UNCHARACTERIZED PROTEIN YJGR-RELATED"/>
    <property type="match status" value="1"/>
</dbReference>
<protein>
    <recommendedName>
        <fullName evidence="4">DUF87 domain-containing protein</fullName>
    </recommendedName>
</protein>
<dbReference type="Proteomes" id="UP000617426">
    <property type="component" value="Unassembled WGS sequence"/>
</dbReference>
<dbReference type="NCBIfam" id="NF045971">
    <property type="entry name" value="conju_CD1110"/>
    <property type="match status" value="1"/>
</dbReference>
<comment type="caution">
    <text evidence="2">The sequence shown here is derived from an EMBL/GenBank/DDBJ whole genome shotgun (WGS) entry which is preliminary data.</text>
</comment>
<feature type="region of interest" description="Disordered" evidence="1">
    <location>
        <begin position="1"/>
        <end position="40"/>
    </location>
</feature>
<evidence type="ECO:0000313" key="2">
    <source>
        <dbReference type="EMBL" id="MBB6335781.1"/>
    </source>
</evidence>
<name>A0A923IZX1_9ACTO</name>
<dbReference type="AlphaFoldDB" id="A0A923IZX1"/>
<dbReference type="Gene3D" id="3.40.50.300">
    <property type="entry name" value="P-loop containing nucleotide triphosphate hydrolases"/>
    <property type="match status" value="1"/>
</dbReference>
<gene>
    <name evidence="2" type="ORF">HD592_002410</name>
</gene>
<dbReference type="Gene3D" id="1.10.8.730">
    <property type="match status" value="1"/>
</dbReference>